<proteinExistence type="predicted"/>
<dbReference type="InterPro" id="IPR016181">
    <property type="entry name" value="Acyl_CoA_acyltransferase"/>
</dbReference>
<evidence type="ECO:0000259" key="1">
    <source>
        <dbReference type="PROSITE" id="PS51729"/>
    </source>
</evidence>
<dbReference type="Pfam" id="PF14542">
    <property type="entry name" value="Acetyltransf_CG"/>
    <property type="match status" value="1"/>
</dbReference>
<gene>
    <name evidence="2" type="ORF">IIF7_04821</name>
</gene>
<dbReference type="InterPro" id="IPR045057">
    <property type="entry name" value="Gcn5-rel_NAT"/>
</dbReference>
<dbReference type="PANTHER" id="PTHR31435">
    <property type="entry name" value="PROTEIN NATD1"/>
    <property type="match status" value="1"/>
</dbReference>
<dbReference type="SUPFAM" id="SSF55729">
    <property type="entry name" value="Acyl-CoA N-acyltransferases (Nat)"/>
    <property type="match status" value="1"/>
</dbReference>
<feature type="domain" description="N-acetyltransferase" evidence="1">
    <location>
        <begin position="19"/>
        <end position="106"/>
    </location>
</feature>
<dbReference type="EMBL" id="ARYN01000003">
    <property type="protein sequence ID" value="ORL46814.1"/>
    <property type="molecule type" value="Genomic_DNA"/>
</dbReference>
<dbReference type="PROSITE" id="PS51729">
    <property type="entry name" value="GNAT_YJDJ"/>
    <property type="match status" value="1"/>
</dbReference>
<sequence>MCLYQNLNLDKMAISFKHEEDGRKGKFIIMENDILAGEMTYVWAGTNKFIIDHTEAYEEFSGKGYAKQLVLKGIDFAKEKGVKIIPLCPYAKKVMEKDETLHQWLFN</sequence>
<dbReference type="PANTHER" id="PTHR31435:SF10">
    <property type="entry name" value="BSR4717 PROTEIN"/>
    <property type="match status" value="1"/>
</dbReference>
<dbReference type="Gene3D" id="3.40.630.30">
    <property type="match status" value="1"/>
</dbReference>
<protein>
    <recommendedName>
        <fullName evidence="1">N-acetyltransferase domain-containing protein</fullName>
    </recommendedName>
</protein>
<dbReference type="AlphaFoldDB" id="A0A1Y1T8B0"/>
<accession>A0A1Y1T8B0</accession>
<comment type="caution">
    <text evidence="2">The sequence shown here is derived from an EMBL/GenBank/DDBJ whole genome shotgun (WGS) entry which is preliminary data.</text>
</comment>
<dbReference type="STRING" id="1185767.IIF7_04821"/>
<organism evidence="2 3">
    <name type="scientific">Zunongwangia atlantica 22II14-10F7</name>
    <dbReference type="NCBI Taxonomy" id="1185767"/>
    <lineage>
        <taxon>Bacteria</taxon>
        <taxon>Pseudomonadati</taxon>
        <taxon>Bacteroidota</taxon>
        <taxon>Flavobacteriia</taxon>
        <taxon>Flavobacteriales</taxon>
        <taxon>Flavobacteriaceae</taxon>
        <taxon>Zunongwangia</taxon>
    </lineage>
</organism>
<evidence type="ECO:0000313" key="3">
    <source>
        <dbReference type="Proteomes" id="UP000192746"/>
    </source>
</evidence>
<dbReference type="Proteomes" id="UP000192746">
    <property type="component" value="Unassembled WGS sequence"/>
</dbReference>
<keyword evidence="3" id="KW-1185">Reference proteome</keyword>
<reference evidence="2 3" key="1">
    <citation type="submission" date="2013-04" db="EMBL/GenBank/DDBJ databases">
        <title>Zunongwangia sp. 22II14-10F7 Genome Sequencing.</title>
        <authorList>
            <person name="Lai Q."/>
            <person name="Shao Z."/>
        </authorList>
    </citation>
    <scope>NUCLEOTIDE SEQUENCE [LARGE SCALE GENOMIC DNA]</scope>
    <source>
        <strain evidence="2 3">22II14-10F7</strain>
    </source>
</reference>
<name>A0A1Y1T8B0_9FLAO</name>
<dbReference type="InterPro" id="IPR031165">
    <property type="entry name" value="GNAT_YJDJ"/>
</dbReference>
<evidence type="ECO:0000313" key="2">
    <source>
        <dbReference type="EMBL" id="ORL46814.1"/>
    </source>
</evidence>